<evidence type="ECO:0000256" key="3">
    <source>
        <dbReference type="ARBA" id="ARBA00022723"/>
    </source>
</evidence>
<evidence type="ECO:0000256" key="10">
    <source>
        <dbReference type="SAM" id="MobiDB-lite"/>
    </source>
</evidence>
<dbReference type="InterPro" id="IPR010402">
    <property type="entry name" value="CCT_domain"/>
</dbReference>
<feature type="compositionally biased region" description="Basic and acidic residues" evidence="10">
    <location>
        <begin position="507"/>
        <end position="516"/>
    </location>
</feature>
<feature type="domain" description="CCT" evidence="12">
    <location>
        <begin position="467"/>
        <end position="509"/>
    </location>
</feature>
<reference evidence="13" key="1">
    <citation type="submission" date="2015-02" db="EMBL/GenBank/DDBJ databases">
        <title>A transcriptome of Wollemia nobilis - a relic of Gondwana.</title>
        <authorList>
            <person name="Chia J.Y."/>
            <person name="Leong Y.S."/>
            <person name="Abdul Karim S."/>
            <person name="Wan Azmi N."/>
            <person name="Hercus R."/>
            <person name="Croft L."/>
        </authorList>
    </citation>
    <scope>NUCLEOTIDE SEQUENCE</scope>
    <source>
        <strain evidence="13">MaeBrown</strain>
        <tissue evidence="13">Leaf</tissue>
    </source>
</reference>
<accession>A0A0C9RUZ2</accession>
<sequence>MEETQTGGAPEKAGGGARDPPPCDFCSEATAVLYCRADSAKLCVSCDQHVHSANSLAKKHVRSRLCDKCQEEPVSIGWSTDNLVLCQECDWEAHRSSGATLHQRHSIEGFTGCPSAQDLAIRWGFDLSDSKPPLPPPFFSYHHKNQSLLSDDNNNDNDNNNSSLVWGASASVLDDSLDSVISSGRLKVDSWLCSPSSAVQDVVVPTSNLPGALFPTQAKKQQQAMCGRKRWAMFEQLVELAKQEGRPESPQIDAETAIISRPDTPKQLHQQIHPAVEVGSQRERDGDLSMRNISCSALDTMWNHGAKSQTAQVWGLSTPKTTCESQEPGDGYNVANMELKFNDYNDLYENAYKESTKSMEVKYFASEDACGIRPTQQWHSNTAGPAVQVSVSSRMPIEAALGGPSGELNGHDFRPPTKVDDSGLASTSAMVGKDPCNSGHDHEVSLFKGDPGRSLTKLTSEELAQARGNAMLRYKEKKKTRRYEKHIRYESRKARADVRKRVKGRFVKADRDHENNDAVQSS</sequence>
<keyword evidence="6" id="KW-0862">Zinc</keyword>
<dbReference type="PROSITE" id="PS50119">
    <property type="entry name" value="ZF_BBOX"/>
    <property type="match status" value="1"/>
</dbReference>
<feature type="region of interest" description="Disordered" evidence="10">
    <location>
        <begin position="492"/>
        <end position="522"/>
    </location>
</feature>
<dbReference type="GO" id="GO:0005634">
    <property type="term" value="C:nucleus"/>
    <property type="evidence" value="ECO:0007669"/>
    <property type="project" value="UniProtKB-SubCell"/>
</dbReference>
<comment type="subcellular location">
    <subcellularLocation>
        <location evidence="1 9">Nucleus</location>
    </subcellularLocation>
</comment>
<dbReference type="EMBL" id="GCHU01011821">
    <property type="protein sequence ID" value="JAG87634.1"/>
    <property type="molecule type" value="Transcribed_RNA"/>
</dbReference>
<dbReference type="InterPro" id="IPR049808">
    <property type="entry name" value="CONSTANS-like_Bbox1"/>
</dbReference>
<evidence type="ECO:0000256" key="7">
    <source>
        <dbReference type="ARBA" id="ARBA00023242"/>
    </source>
</evidence>
<dbReference type="Pfam" id="PF00643">
    <property type="entry name" value="zf-B_box"/>
    <property type="match status" value="1"/>
</dbReference>
<dbReference type="SMART" id="SM00336">
    <property type="entry name" value="BBOX"/>
    <property type="match status" value="1"/>
</dbReference>
<feature type="domain" description="B box-type" evidence="11">
    <location>
        <begin position="18"/>
        <end position="65"/>
    </location>
</feature>
<evidence type="ECO:0000256" key="5">
    <source>
        <dbReference type="ARBA" id="ARBA00022771"/>
    </source>
</evidence>
<dbReference type="GO" id="GO:0008270">
    <property type="term" value="F:zinc ion binding"/>
    <property type="evidence" value="ECO:0007669"/>
    <property type="project" value="UniProtKB-KW"/>
</dbReference>
<dbReference type="CDD" id="cd19821">
    <property type="entry name" value="Bbox1_BBX-like"/>
    <property type="match status" value="1"/>
</dbReference>
<keyword evidence="4" id="KW-0677">Repeat</keyword>
<dbReference type="GO" id="GO:0006355">
    <property type="term" value="P:regulation of DNA-templated transcription"/>
    <property type="evidence" value="ECO:0007669"/>
    <property type="project" value="UniProtKB-ARBA"/>
</dbReference>
<organism evidence="13">
    <name type="scientific">Wollemia nobilis</name>
    <dbReference type="NCBI Taxonomy" id="56998"/>
    <lineage>
        <taxon>Eukaryota</taxon>
        <taxon>Viridiplantae</taxon>
        <taxon>Streptophyta</taxon>
        <taxon>Embryophyta</taxon>
        <taxon>Tracheophyta</taxon>
        <taxon>Spermatophyta</taxon>
        <taxon>Pinopsida</taxon>
        <taxon>Pinidae</taxon>
        <taxon>Conifers II</taxon>
        <taxon>Araucariales</taxon>
        <taxon>Araucariaceae</taxon>
        <taxon>Wollemia</taxon>
    </lineage>
</organism>
<dbReference type="AlphaFoldDB" id="A0A0C9RUZ2"/>
<name>A0A0C9RUZ2_9CONI</name>
<keyword evidence="7 9" id="KW-0539">Nucleus</keyword>
<evidence type="ECO:0000256" key="4">
    <source>
        <dbReference type="ARBA" id="ARBA00022737"/>
    </source>
</evidence>
<keyword evidence="5 8" id="KW-0863">Zinc-finger</keyword>
<evidence type="ECO:0000256" key="9">
    <source>
        <dbReference type="PROSITE-ProRule" id="PRU00357"/>
    </source>
</evidence>
<evidence type="ECO:0000259" key="11">
    <source>
        <dbReference type="PROSITE" id="PS50119"/>
    </source>
</evidence>
<keyword evidence="3" id="KW-0479">Metal-binding</keyword>
<comment type="similarity">
    <text evidence="2">Belongs to the CONSTANS family.</text>
</comment>
<evidence type="ECO:0000256" key="2">
    <source>
        <dbReference type="ARBA" id="ARBA00010024"/>
    </source>
</evidence>
<proteinExistence type="inferred from homology"/>
<evidence type="ECO:0000256" key="1">
    <source>
        <dbReference type="ARBA" id="ARBA00004123"/>
    </source>
</evidence>
<protein>
    <submittedName>
        <fullName evidence="13">TSA: Wollemia nobilis Ref_Wollemi_Transcript_11891_2197 transcribed RNA sequence</fullName>
    </submittedName>
</protein>
<evidence type="ECO:0000313" key="13">
    <source>
        <dbReference type="EMBL" id="JAG87634.1"/>
    </source>
</evidence>
<dbReference type="InterPro" id="IPR000315">
    <property type="entry name" value="Znf_B-box"/>
</dbReference>
<dbReference type="PANTHER" id="PTHR31717">
    <property type="entry name" value="ZINC FINGER PROTEIN CONSTANS-LIKE 10"/>
    <property type="match status" value="1"/>
</dbReference>
<evidence type="ECO:0000256" key="8">
    <source>
        <dbReference type="PROSITE-ProRule" id="PRU00024"/>
    </source>
</evidence>
<evidence type="ECO:0000256" key="6">
    <source>
        <dbReference type="ARBA" id="ARBA00022833"/>
    </source>
</evidence>
<evidence type="ECO:0000259" key="12">
    <source>
        <dbReference type="PROSITE" id="PS51017"/>
    </source>
</evidence>
<dbReference type="PROSITE" id="PS51017">
    <property type="entry name" value="CCT"/>
    <property type="match status" value="1"/>
</dbReference>
<dbReference type="PANTHER" id="PTHR31717:SF45">
    <property type="entry name" value="ZINC FINGER PROTEIN CONSTANS-LIKE 14-RELATED"/>
    <property type="match status" value="1"/>
</dbReference>
<dbReference type="Pfam" id="PF06203">
    <property type="entry name" value="CCT"/>
    <property type="match status" value="1"/>
</dbReference>